<dbReference type="Gene3D" id="3.40.50.1820">
    <property type="entry name" value="alpha/beta hydrolase"/>
    <property type="match status" value="1"/>
</dbReference>
<dbReference type="PANTHER" id="PTHR43265">
    <property type="entry name" value="ESTERASE ESTD"/>
    <property type="match status" value="1"/>
</dbReference>
<sequence>MRILFIVLLSVIYSCQGVSQTMEGRWKGDLEASGKKIPLLFAISKENNWTVKMKSPSQAQMDFNMDSVSVNGDSIFIKSSALGLSFAGKLQESGEAIVGKYSQRGFTAPLTLTRYEGEKAERRTQQPMNPLPYESKQVAFTNDRDEVRLAGTMTQPAQPGKYPAVILVSGSGPQNRNSEVFGHKPFEVIADYLTRKGIVVLRYDDRGVAESTGSFVKSNIGDFSRDAMAALSFIKRQDKVDSTRLGIIGHSEGGLISLLLAGQHIPDLKFAVSLAGPSVAIDSLMVLQLYHVGKSQGMSEADLSQARTINRKNFEIVKSEIPAPEALNQLMKNTGALTGTSEELRKEFQVMVLEPYRYFLRIDPVPFIRRINIPLLAVFGEKDIQVPAIENQASLSANLPANAQSRIKTYPSLNHLMQPAKTGALDEYYEIETTIEPQLLEDISKWILGMKN</sequence>
<dbReference type="EC" id="3.4.-.-" evidence="3"/>
<dbReference type="Pfam" id="PF12146">
    <property type="entry name" value="Hydrolase_4"/>
    <property type="match status" value="1"/>
</dbReference>
<dbReference type="SUPFAM" id="SSF53474">
    <property type="entry name" value="alpha/beta-Hydrolases"/>
    <property type="match status" value="1"/>
</dbReference>
<evidence type="ECO:0000259" key="2">
    <source>
        <dbReference type="Pfam" id="PF12146"/>
    </source>
</evidence>
<evidence type="ECO:0000256" key="1">
    <source>
        <dbReference type="ARBA" id="ARBA00022801"/>
    </source>
</evidence>
<protein>
    <submittedName>
        <fullName evidence="3">Alpha/beta hydrolase family protein</fullName>
        <ecNumber evidence="3">3.4.-.-</ecNumber>
    </submittedName>
</protein>
<dbReference type="InterPro" id="IPR002471">
    <property type="entry name" value="Pept_S9_AS"/>
</dbReference>
<dbReference type="InterPro" id="IPR022742">
    <property type="entry name" value="Hydrolase_4"/>
</dbReference>
<dbReference type="InterPro" id="IPR029058">
    <property type="entry name" value="AB_hydrolase_fold"/>
</dbReference>
<gene>
    <name evidence="3" type="ORF">ACFSQ3_02855</name>
</gene>
<keyword evidence="1 3" id="KW-0378">Hydrolase</keyword>
<dbReference type="GO" id="GO:0016787">
    <property type="term" value="F:hydrolase activity"/>
    <property type="evidence" value="ECO:0007669"/>
    <property type="project" value="UniProtKB-KW"/>
</dbReference>
<evidence type="ECO:0000313" key="3">
    <source>
        <dbReference type="EMBL" id="MFD2597878.1"/>
    </source>
</evidence>
<reference evidence="4" key="1">
    <citation type="journal article" date="2019" name="Int. J. Syst. Evol. Microbiol.">
        <title>The Global Catalogue of Microorganisms (GCM) 10K type strain sequencing project: providing services to taxonomists for standard genome sequencing and annotation.</title>
        <authorList>
            <consortium name="The Broad Institute Genomics Platform"/>
            <consortium name="The Broad Institute Genome Sequencing Center for Infectious Disease"/>
            <person name="Wu L."/>
            <person name="Ma J."/>
        </authorList>
    </citation>
    <scope>NUCLEOTIDE SEQUENCE [LARGE SCALE GENOMIC DNA]</scope>
    <source>
        <strain evidence="4">KCTC 42248</strain>
    </source>
</reference>
<feature type="domain" description="Serine aminopeptidase S33" evidence="2">
    <location>
        <begin position="187"/>
        <end position="285"/>
    </location>
</feature>
<accession>A0ABW5NJ16</accession>
<dbReference type="Proteomes" id="UP001597393">
    <property type="component" value="Unassembled WGS sequence"/>
</dbReference>
<evidence type="ECO:0000313" key="4">
    <source>
        <dbReference type="Proteomes" id="UP001597393"/>
    </source>
</evidence>
<comment type="caution">
    <text evidence="3">The sequence shown here is derived from an EMBL/GenBank/DDBJ whole genome shotgun (WGS) entry which is preliminary data.</text>
</comment>
<dbReference type="EMBL" id="JBHUMA010000004">
    <property type="protein sequence ID" value="MFD2597878.1"/>
    <property type="molecule type" value="Genomic_DNA"/>
</dbReference>
<dbReference type="RefSeq" id="WP_380867314.1">
    <property type="nucleotide sequence ID" value="NZ_JBHUMA010000004.1"/>
</dbReference>
<proteinExistence type="predicted"/>
<dbReference type="PROSITE" id="PS51257">
    <property type="entry name" value="PROKAR_LIPOPROTEIN"/>
    <property type="match status" value="1"/>
</dbReference>
<dbReference type="PROSITE" id="PS00708">
    <property type="entry name" value="PRO_ENDOPEP_SER"/>
    <property type="match status" value="1"/>
</dbReference>
<keyword evidence="4" id="KW-1185">Reference proteome</keyword>
<dbReference type="PANTHER" id="PTHR43265:SF1">
    <property type="entry name" value="ESTERASE ESTD"/>
    <property type="match status" value="1"/>
</dbReference>
<dbReference type="InterPro" id="IPR053145">
    <property type="entry name" value="AB_hydrolase_Est10"/>
</dbReference>
<organism evidence="3 4">
    <name type="scientific">Sphingobacterium corticis</name>
    <dbReference type="NCBI Taxonomy" id="1812823"/>
    <lineage>
        <taxon>Bacteria</taxon>
        <taxon>Pseudomonadati</taxon>
        <taxon>Bacteroidota</taxon>
        <taxon>Sphingobacteriia</taxon>
        <taxon>Sphingobacteriales</taxon>
        <taxon>Sphingobacteriaceae</taxon>
        <taxon>Sphingobacterium</taxon>
    </lineage>
</organism>
<name>A0ABW5NJ16_9SPHI</name>